<dbReference type="InterPro" id="IPR014440">
    <property type="entry name" value="HCCAis_GSTk"/>
</dbReference>
<comment type="catalytic activity">
    <reaction evidence="1">
        <text>2-hydroxychromene-2-carboxylate = (3E)-4-(2-hydroxyphenyl)-2-oxobut-3-enoate</text>
        <dbReference type="Rhea" id="RHEA:27401"/>
        <dbReference type="ChEBI" id="CHEBI:59350"/>
        <dbReference type="ChEBI" id="CHEBI:59353"/>
        <dbReference type="EC" id="5.99.1.4"/>
    </reaction>
</comment>
<dbReference type="Gene3D" id="3.40.30.10">
    <property type="entry name" value="Glutaredoxin"/>
    <property type="match status" value="1"/>
</dbReference>
<evidence type="ECO:0000259" key="3">
    <source>
        <dbReference type="Pfam" id="PF01323"/>
    </source>
</evidence>
<dbReference type="RefSeq" id="WP_179904307.1">
    <property type="nucleotide sequence ID" value="NZ_JACBXS010000002.1"/>
</dbReference>
<dbReference type="PANTHER" id="PTHR42943:SF2">
    <property type="entry name" value="GLUTATHIONE S-TRANSFERASE KAPPA 1"/>
    <property type="match status" value="1"/>
</dbReference>
<dbReference type="SUPFAM" id="SSF52833">
    <property type="entry name" value="Thioredoxin-like"/>
    <property type="match status" value="1"/>
</dbReference>
<dbReference type="Pfam" id="PF01323">
    <property type="entry name" value="DSBA"/>
    <property type="match status" value="1"/>
</dbReference>
<keyword evidence="5" id="KW-1185">Reference proteome</keyword>
<evidence type="ECO:0000313" key="5">
    <source>
        <dbReference type="Proteomes" id="UP000529417"/>
    </source>
</evidence>
<reference evidence="4 5" key="1">
    <citation type="journal article" date="2000" name="Arch. Microbiol.">
        <title>Rhodobaca bogoriensis gen. nov. and sp. nov., an alkaliphilic purple nonsulfur bacterium from African Rift Valley soda lakes.</title>
        <authorList>
            <person name="Milford A.D."/>
            <person name="Achenbach L.A."/>
            <person name="Jung D.O."/>
            <person name="Madigan M.T."/>
        </authorList>
    </citation>
    <scope>NUCLEOTIDE SEQUENCE [LARGE SCALE GENOMIC DNA]</scope>
    <source>
        <strain evidence="4 5">2376</strain>
    </source>
</reference>
<proteinExistence type="inferred from homology"/>
<gene>
    <name evidence="4" type="ORF">HUK65_01250</name>
</gene>
<dbReference type="GO" id="GO:1901170">
    <property type="term" value="P:naphthalene catabolic process"/>
    <property type="evidence" value="ECO:0007669"/>
    <property type="project" value="InterPro"/>
</dbReference>
<organism evidence="4 5">
    <name type="scientific">Rhabdonatronobacter sediminivivens</name>
    <dbReference type="NCBI Taxonomy" id="2743469"/>
    <lineage>
        <taxon>Bacteria</taxon>
        <taxon>Pseudomonadati</taxon>
        <taxon>Pseudomonadota</taxon>
        <taxon>Alphaproteobacteria</taxon>
        <taxon>Rhodobacterales</taxon>
        <taxon>Paracoccaceae</taxon>
        <taxon>Rhabdonatronobacter</taxon>
    </lineage>
</organism>
<dbReference type="InterPro" id="IPR051924">
    <property type="entry name" value="GST_Kappa/NadH"/>
</dbReference>
<comment type="similarity">
    <text evidence="1">Belongs to the GST superfamily. NadH family.</text>
</comment>
<dbReference type="InterPro" id="IPR044087">
    <property type="entry name" value="NahD-like"/>
</dbReference>
<dbReference type="GO" id="GO:0004602">
    <property type="term" value="F:glutathione peroxidase activity"/>
    <property type="evidence" value="ECO:0007669"/>
    <property type="project" value="TreeGrafter"/>
</dbReference>
<feature type="domain" description="DSBA-like thioredoxin" evidence="3">
    <location>
        <begin position="4"/>
        <end position="195"/>
    </location>
</feature>
<dbReference type="AlphaFoldDB" id="A0A7Z0KXF7"/>
<keyword evidence="1 4" id="KW-0413">Isomerase</keyword>
<dbReference type="Proteomes" id="UP000529417">
    <property type="component" value="Unassembled WGS sequence"/>
</dbReference>
<evidence type="ECO:0000256" key="1">
    <source>
        <dbReference type="PIRNR" id="PIRNR006386"/>
    </source>
</evidence>
<name>A0A7Z0KXF7_9RHOB</name>
<dbReference type="InterPro" id="IPR001853">
    <property type="entry name" value="DSBA-like_thioredoxin_dom"/>
</dbReference>
<dbReference type="GO" id="GO:0006749">
    <property type="term" value="P:glutathione metabolic process"/>
    <property type="evidence" value="ECO:0007669"/>
    <property type="project" value="TreeGrafter"/>
</dbReference>
<dbReference type="InterPro" id="IPR036249">
    <property type="entry name" value="Thioredoxin-like_sf"/>
</dbReference>
<sequence length="199" mass="21476">MPHIDYYLTPLSPWVHMAGDRPARIAAAAGASLRYLPVDPGALFQRTGGLPLAQRHESRQAYRMQELRRWSQAHGLPMVLKPRHFPTNPAPASYALIAAQDSGGGDLAALLTGLTRACWEEERDIAEDAVIRACLSAAGFDPGLVNSGMLTGAETYARNLEAAMAAGVFGFPFFVVDDGECFWGQDRLDQLAAHLGVDA</sequence>
<dbReference type="PANTHER" id="PTHR42943">
    <property type="entry name" value="GLUTATHIONE S-TRANSFERASE KAPPA"/>
    <property type="match status" value="1"/>
</dbReference>
<dbReference type="EC" id="5.99.1.4" evidence="1"/>
<accession>A0A7Z0KXF7</accession>
<comment type="caution">
    <text evidence="4">The sequence shown here is derived from an EMBL/GenBank/DDBJ whole genome shotgun (WGS) entry which is preliminary data.</text>
</comment>
<dbReference type="PIRSF" id="PIRSF006386">
    <property type="entry name" value="HCCAis_GSTk"/>
    <property type="match status" value="1"/>
</dbReference>
<dbReference type="EMBL" id="JACBXS010000002">
    <property type="protein sequence ID" value="NYS23601.1"/>
    <property type="molecule type" value="Genomic_DNA"/>
</dbReference>
<evidence type="ECO:0000256" key="2">
    <source>
        <dbReference type="PIRSR" id="PIRSR006386-1"/>
    </source>
</evidence>
<evidence type="ECO:0000313" key="4">
    <source>
        <dbReference type="EMBL" id="NYS23601.1"/>
    </source>
</evidence>
<dbReference type="CDD" id="cd03022">
    <property type="entry name" value="DsbA_HCCA_Iso"/>
    <property type="match status" value="1"/>
</dbReference>
<dbReference type="GO" id="GO:0018845">
    <property type="term" value="F:2-hydroxychromene-2-carboxylate isomerase activity"/>
    <property type="evidence" value="ECO:0007669"/>
    <property type="project" value="UniProtKB-UniRule"/>
</dbReference>
<protein>
    <recommendedName>
        <fullName evidence="1">2-hydroxychromene-2-carboxylate isomerase</fullName>
        <ecNumber evidence="1">5.99.1.4</ecNumber>
    </recommendedName>
</protein>
<feature type="active site" description="Nucleophile" evidence="2">
    <location>
        <position position="12"/>
    </location>
</feature>
<dbReference type="GO" id="GO:0004364">
    <property type="term" value="F:glutathione transferase activity"/>
    <property type="evidence" value="ECO:0007669"/>
    <property type="project" value="TreeGrafter"/>
</dbReference>